<name>A0A3M7MIJ8_9PLEO</name>
<dbReference type="AlphaFoldDB" id="A0A3M7MIJ8"/>
<feature type="compositionally biased region" description="Basic and acidic residues" evidence="1">
    <location>
        <begin position="25"/>
        <end position="37"/>
    </location>
</feature>
<accession>A0A3M7MIJ8</accession>
<evidence type="ECO:0000313" key="4">
    <source>
        <dbReference type="Proteomes" id="UP000265663"/>
    </source>
</evidence>
<gene>
    <name evidence="3" type="ORF">GMOD_00003270</name>
</gene>
<dbReference type="PANTHER" id="PTHR35567">
    <property type="entry name" value="MALATE DEHYDROGENASE (AFU_ORTHOLOGUE AFUA_2G13800)"/>
    <property type="match status" value="1"/>
</dbReference>
<dbReference type="PANTHER" id="PTHR35567:SF11">
    <property type="entry name" value="MALATE DEHYDROGENASE (AFU_ORTHOLOGUE AFUA_2G13800)"/>
    <property type="match status" value="1"/>
</dbReference>
<evidence type="ECO:0000256" key="2">
    <source>
        <dbReference type="SAM" id="SignalP"/>
    </source>
</evidence>
<dbReference type="Pfam" id="PF11937">
    <property type="entry name" value="DUF3455"/>
    <property type="match status" value="1"/>
</dbReference>
<reference evidence="3 4" key="1">
    <citation type="journal article" date="2014" name="PLoS ONE">
        <title>De novo Genome Assembly of the Fungal Plant Pathogen Pyrenophora semeniperda.</title>
        <authorList>
            <person name="Soliai M.M."/>
            <person name="Meyer S.E."/>
            <person name="Udall J.A."/>
            <person name="Elzinga D.E."/>
            <person name="Hermansen R.A."/>
            <person name="Bodily P.M."/>
            <person name="Hart A.A."/>
            <person name="Coleman C.E."/>
        </authorList>
    </citation>
    <scope>NUCLEOTIDE SEQUENCE [LARGE SCALE GENOMIC DNA]</scope>
    <source>
        <strain evidence="3 4">CCB06</strain>
        <tissue evidence="3">Mycelium</tissue>
    </source>
</reference>
<feature type="compositionally biased region" description="Pro residues" evidence="1">
    <location>
        <begin position="57"/>
        <end position="68"/>
    </location>
</feature>
<evidence type="ECO:0000313" key="3">
    <source>
        <dbReference type="EMBL" id="RMZ74258.1"/>
    </source>
</evidence>
<feature type="compositionally biased region" description="Low complexity" evidence="1">
    <location>
        <begin position="85"/>
        <end position="95"/>
    </location>
</feature>
<feature type="compositionally biased region" description="Basic and acidic residues" evidence="1">
    <location>
        <begin position="69"/>
        <end position="78"/>
    </location>
</feature>
<dbReference type="Proteomes" id="UP000265663">
    <property type="component" value="Unassembled WGS sequence"/>
</dbReference>
<keyword evidence="4" id="KW-1185">Reference proteome</keyword>
<dbReference type="OrthoDB" id="1859733at2759"/>
<feature type="signal peptide" evidence="2">
    <location>
        <begin position="1"/>
        <end position="18"/>
    </location>
</feature>
<keyword evidence="2" id="KW-0732">Signal</keyword>
<organism evidence="3 4">
    <name type="scientific">Pyrenophora seminiperda CCB06</name>
    <dbReference type="NCBI Taxonomy" id="1302712"/>
    <lineage>
        <taxon>Eukaryota</taxon>
        <taxon>Fungi</taxon>
        <taxon>Dikarya</taxon>
        <taxon>Ascomycota</taxon>
        <taxon>Pezizomycotina</taxon>
        <taxon>Dothideomycetes</taxon>
        <taxon>Pleosporomycetidae</taxon>
        <taxon>Pleosporales</taxon>
        <taxon>Pleosporineae</taxon>
        <taxon>Pleosporaceae</taxon>
        <taxon>Pyrenophora</taxon>
    </lineage>
</organism>
<feature type="region of interest" description="Disordered" evidence="1">
    <location>
        <begin position="20"/>
        <end position="95"/>
    </location>
</feature>
<feature type="chain" id="PRO_5018232725" evidence="2">
    <location>
        <begin position="19"/>
        <end position="272"/>
    </location>
</feature>
<dbReference type="InterPro" id="IPR021851">
    <property type="entry name" value="DUF3455"/>
</dbReference>
<sequence>MRASMILSALALFPIALTAPSQRLPRQDTSDPARFDTDQPFDATAPPSDTPNLFGAPPAPPAAAPPSEPRQEDCEKKPKQPSSTPKLPANPKLAPASCDLSKVEQPASALQQPTPDMKLALIAIGHGTQNYTCANATAVPVSIGAVAQLFNNTCGLPSNTKRDASDAFGTMQESASASAAIGAHFFLDNTTPDFDVKGLGNTEAAKLQDAPAPNPAKDVRWLRLGPKAGSTSAVKAIYRLNTQGGMAPATCEGKNAGEVLAIEYEAQYWFYT</sequence>
<evidence type="ECO:0000256" key="1">
    <source>
        <dbReference type="SAM" id="MobiDB-lite"/>
    </source>
</evidence>
<dbReference type="EMBL" id="KE747844">
    <property type="protein sequence ID" value="RMZ74258.1"/>
    <property type="molecule type" value="Genomic_DNA"/>
</dbReference>
<proteinExistence type="predicted"/>
<protein>
    <submittedName>
        <fullName evidence="3">Malate dehydrogenase</fullName>
    </submittedName>
</protein>